<dbReference type="RefSeq" id="WP_116721904.1">
    <property type="nucleotide sequence ID" value="NZ_CP011524.1"/>
</dbReference>
<evidence type="ECO:0000313" key="2">
    <source>
        <dbReference type="Proteomes" id="UP000245778"/>
    </source>
</evidence>
<comment type="caution">
    <text evidence="1">The sequence shown here is derived from an EMBL/GenBank/DDBJ whole genome shotgun (WGS) entry which is preliminary data.</text>
</comment>
<sequence length="69" mass="8121">MISPKIYIARPQVCGTCVHYRQHYVLSEGGRLEPLWYGHCHVPHHGRYPQPDGTCPHWEAYREEPARPR</sequence>
<evidence type="ECO:0000313" key="1">
    <source>
        <dbReference type="EMBL" id="PVY59011.1"/>
    </source>
</evidence>
<proteinExistence type="predicted"/>
<accession>A0A2U1CDS7</accession>
<gene>
    <name evidence="1" type="ORF">C7373_103303</name>
</gene>
<dbReference type="EMBL" id="QEKK01000003">
    <property type="protein sequence ID" value="PVY59011.1"/>
    <property type="molecule type" value="Genomic_DNA"/>
</dbReference>
<name>A0A2U1CDS7_9FIRM</name>
<dbReference type="GeneID" id="93229961"/>
<dbReference type="AlphaFoldDB" id="A0A2U1CDS7"/>
<dbReference type="OrthoDB" id="2087334at2"/>
<reference evidence="1 2" key="1">
    <citation type="submission" date="2018-04" db="EMBL/GenBank/DDBJ databases">
        <title>Genomic Encyclopedia of Type Strains, Phase IV (KMG-IV): sequencing the most valuable type-strain genomes for metagenomic binning, comparative biology and taxonomic classification.</title>
        <authorList>
            <person name="Goeker M."/>
        </authorList>
    </citation>
    <scope>NUCLEOTIDE SEQUENCE [LARGE SCALE GENOMIC DNA]</scope>
    <source>
        <strain evidence="1 2">DSM 26588</strain>
    </source>
</reference>
<dbReference type="Proteomes" id="UP000245778">
    <property type="component" value="Unassembled WGS sequence"/>
</dbReference>
<protein>
    <submittedName>
        <fullName evidence="1">Uncharacterized protein</fullName>
    </submittedName>
</protein>
<organism evidence="1 2">
    <name type="scientific">Intestinimonas butyriciproducens</name>
    <dbReference type="NCBI Taxonomy" id="1297617"/>
    <lineage>
        <taxon>Bacteria</taxon>
        <taxon>Bacillati</taxon>
        <taxon>Bacillota</taxon>
        <taxon>Clostridia</taxon>
        <taxon>Eubacteriales</taxon>
        <taxon>Intestinimonas</taxon>
    </lineage>
</organism>